<dbReference type="InterPro" id="IPR013022">
    <property type="entry name" value="Xyl_isomerase-like_TIM-brl"/>
</dbReference>
<dbReference type="Proteomes" id="UP000622317">
    <property type="component" value="Unassembled WGS sequence"/>
</dbReference>
<proteinExistence type="predicted"/>
<dbReference type="PANTHER" id="PTHR12110:SF41">
    <property type="entry name" value="INOSOSE DEHYDRATASE"/>
    <property type="match status" value="1"/>
</dbReference>
<organism evidence="2 3">
    <name type="scientific">Pelagicoccus enzymogenes</name>
    <dbReference type="NCBI Taxonomy" id="2773457"/>
    <lineage>
        <taxon>Bacteria</taxon>
        <taxon>Pseudomonadati</taxon>
        <taxon>Verrucomicrobiota</taxon>
        <taxon>Opitutia</taxon>
        <taxon>Puniceicoccales</taxon>
        <taxon>Pelagicoccaceae</taxon>
        <taxon>Pelagicoccus</taxon>
    </lineage>
</organism>
<feature type="domain" description="Xylose isomerase-like TIM barrel" evidence="1">
    <location>
        <begin position="22"/>
        <end position="259"/>
    </location>
</feature>
<dbReference type="RefSeq" id="WP_191615033.1">
    <property type="nucleotide sequence ID" value="NZ_JACYFG010000002.1"/>
</dbReference>
<dbReference type="InterPro" id="IPR050312">
    <property type="entry name" value="IolE/XylAMocC-like"/>
</dbReference>
<protein>
    <submittedName>
        <fullName evidence="2">Sugar phosphate isomerase/epimerase</fullName>
    </submittedName>
</protein>
<keyword evidence="2" id="KW-0413">Isomerase</keyword>
<evidence type="ECO:0000313" key="3">
    <source>
        <dbReference type="Proteomes" id="UP000622317"/>
    </source>
</evidence>
<accession>A0A927IFA5</accession>
<dbReference type="SUPFAM" id="SSF51658">
    <property type="entry name" value="Xylose isomerase-like"/>
    <property type="match status" value="1"/>
</dbReference>
<dbReference type="AlphaFoldDB" id="A0A927IFA5"/>
<comment type="caution">
    <text evidence="2">The sequence shown here is derived from an EMBL/GenBank/DDBJ whole genome shotgun (WGS) entry which is preliminary data.</text>
</comment>
<dbReference type="InterPro" id="IPR036237">
    <property type="entry name" value="Xyl_isomerase-like_sf"/>
</dbReference>
<sequence length="271" mass="30457">MEFSILSDEISLDIEEALEHGAALGFRKYEIRCIDDYEHRLPYFKEGREKYLQAQVDSGAIEVSAVTPGVFKIDLSDPERVRKELDETLPLSCEMAVRLKAPTVIVFGFMRGPGSERSEVISLLKEAGKIARRHKLKLAVENEPGSFCDTGAATAAIVKEIGMDHVGINWDPGNALTAGEVPFPIGYEHVRPYLQNMHIKDTIPIPPDKWENRLVGDGGVNWIGQLQAVIKDRALSFLTVETHVFPVLESTREEMRRLKIYLETIKQLEQA</sequence>
<evidence type="ECO:0000313" key="2">
    <source>
        <dbReference type="EMBL" id="MBD5777901.1"/>
    </source>
</evidence>
<reference evidence="2" key="1">
    <citation type="submission" date="2020-09" db="EMBL/GenBank/DDBJ databases">
        <title>Pelagicoccus enzymogenes sp. nov. with an EPS production, isolated from marine sediment.</title>
        <authorList>
            <person name="Feng X."/>
        </authorList>
    </citation>
    <scope>NUCLEOTIDE SEQUENCE</scope>
    <source>
        <strain evidence="2">NFK12</strain>
    </source>
</reference>
<dbReference type="PANTHER" id="PTHR12110">
    <property type="entry name" value="HYDROXYPYRUVATE ISOMERASE"/>
    <property type="match status" value="1"/>
</dbReference>
<dbReference type="EMBL" id="JACYFG010000002">
    <property type="protein sequence ID" value="MBD5777901.1"/>
    <property type="molecule type" value="Genomic_DNA"/>
</dbReference>
<name>A0A927IFA5_9BACT</name>
<dbReference type="GO" id="GO:0016853">
    <property type="term" value="F:isomerase activity"/>
    <property type="evidence" value="ECO:0007669"/>
    <property type="project" value="UniProtKB-KW"/>
</dbReference>
<evidence type="ECO:0000259" key="1">
    <source>
        <dbReference type="Pfam" id="PF01261"/>
    </source>
</evidence>
<gene>
    <name evidence="2" type="ORF">IEN85_00140</name>
</gene>
<keyword evidence="3" id="KW-1185">Reference proteome</keyword>
<dbReference type="Pfam" id="PF01261">
    <property type="entry name" value="AP_endonuc_2"/>
    <property type="match status" value="1"/>
</dbReference>
<dbReference type="Gene3D" id="3.20.20.150">
    <property type="entry name" value="Divalent-metal-dependent TIM barrel enzymes"/>
    <property type="match status" value="1"/>
</dbReference>